<reference evidence="9 10" key="1">
    <citation type="submission" date="2019-07" db="EMBL/GenBank/DDBJ databases">
        <title>De Novo Assembly of kiwifruit Actinidia rufa.</title>
        <authorList>
            <person name="Sugita-Konishi S."/>
            <person name="Sato K."/>
            <person name="Mori E."/>
            <person name="Abe Y."/>
            <person name="Kisaki G."/>
            <person name="Hamano K."/>
            <person name="Suezawa K."/>
            <person name="Otani M."/>
            <person name="Fukuda T."/>
            <person name="Manabe T."/>
            <person name="Gomi K."/>
            <person name="Tabuchi M."/>
            <person name="Akimitsu K."/>
            <person name="Kataoka I."/>
        </authorList>
    </citation>
    <scope>NUCLEOTIDE SEQUENCE [LARGE SCALE GENOMIC DNA]</scope>
    <source>
        <strain evidence="10">cv. Fuchu</strain>
    </source>
</reference>
<accession>A0A7J0EM59</accession>
<evidence type="ECO:0000256" key="7">
    <source>
        <dbReference type="RuleBase" id="RU369093"/>
    </source>
</evidence>
<dbReference type="GO" id="GO:0016567">
    <property type="term" value="P:protein ubiquitination"/>
    <property type="evidence" value="ECO:0007669"/>
    <property type="project" value="UniProtKB-UniRule"/>
</dbReference>
<keyword evidence="5" id="KW-0677">Repeat</keyword>
<dbReference type="InterPro" id="IPR016024">
    <property type="entry name" value="ARM-type_fold"/>
</dbReference>
<dbReference type="FunFam" id="3.30.40.10:FF:000502">
    <property type="entry name" value="RING-type E3 ubiquitin transferase"/>
    <property type="match status" value="1"/>
</dbReference>
<dbReference type="InterPro" id="IPR003613">
    <property type="entry name" value="Ubox_domain"/>
</dbReference>
<dbReference type="Pfam" id="PF04564">
    <property type="entry name" value="U-box"/>
    <property type="match status" value="1"/>
</dbReference>
<sequence>MGRDDLYISVPSFFKCPISLDVMKSPVSLCTGVTYDRSSIQRWLDSGHNTCPATMQVLHTKDFVPNHTLERLIRIWSDSAQRAHRPNPHSLTQAQAQDLITQILQNQNQNQNCFQMLSKLASFAKSSDQNVKFLATLDRFVPFLIEIICNSNLMIANTNYAEETLVLVDLILHECRDREWIAKLVVEKGDCIVSSILYVLKHGILSSRIAAARVLEFIATDSESKLYFAEHSDLLNEVLRLVSSESDSDAIETGLSTLICISKPKRIRARLIQIGAVKLLAKLLSDKNLSVMVNERVLKLLEMVSSCKEGRAEMSEDGACVAAIVKRMLKASASATEHAVAILWSLCCVFRDAAAQEAVARSNGVTKILLLMQSDCSPAVRQMACDLLKIFRVNSNSCLSSYDTKTTHIMPF</sequence>
<dbReference type="InterPro" id="IPR058678">
    <property type="entry name" value="ARM_PUB"/>
</dbReference>
<comment type="pathway">
    <text evidence="3 7">Protein modification; protein ubiquitination.</text>
</comment>
<evidence type="ECO:0000313" key="9">
    <source>
        <dbReference type="EMBL" id="GFY87553.1"/>
    </source>
</evidence>
<dbReference type="Gene3D" id="3.30.40.10">
    <property type="entry name" value="Zinc/RING finger domain, C3HC4 (zinc finger)"/>
    <property type="match status" value="1"/>
</dbReference>
<keyword evidence="4 7" id="KW-0808">Transferase</keyword>
<comment type="caution">
    <text evidence="9">The sequence shown here is derived from an EMBL/GenBank/DDBJ whole genome shotgun (WGS) entry which is preliminary data.</text>
</comment>
<dbReference type="EMBL" id="BJWL01000005">
    <property type="protein sequence ID" value="GFY87553.1"/>
    <property type="molecule type" value="Genomic_DNA"/>
</dbReference>
<dbReference type="InterPro" id="IPR011989">
    <property type="entry name" value="ARM-like"/>
</dbReference>
<protein>
    <recommendedName>
        <fullName evidence="7 8">U-box domain-containing protein</fullName>
        <ecNumber evidence="7">2.3.2.27</ecNumber>
    </recommendedName>
    <alternativeName>
        <fullName evidence="7">RING-type E3 ubiquitin transferase PUB</fullName>
    </alternativeName>
</protein>
<dbReference type="UniPathway" id="UPA00143"/>
<evidence type="ECO:0000256" key="6">
    <source>
        <dbReference type="ARBA" id="ARBA00022786"/>
    </source>
</evidence>
<comment type="function">
    <text evidence="2 7">Functions as an E3 ubiquitin ligase.</text>
</comment>
<gene>
    <name evidence="9" type="ORF">Acr_05g0011920</name>
</gene>
<dbReference type="SUPFAM" id="SSF48371">
    <property type="entry name" value="ARM repeat"/>
    <property type="match status" value="1"/>
</dbReference>
<evidence type="ECO:0000313" key="10">
    <source>
        <dbReference type="Proteomes" id="UP000585474"/>
    </source>
</evidence>
<dbReference type="SUPFAM" id="SSF57850">
    <property type="entry name" value="RING/U-box"/>
    <property type="match status" value="1"/>
</dbReference>
<dbReference type="InterPro" id="IPR045185">
    <property type="entry name" value="PUB22/23/24-like"/>
</dbReference>
<evidence type="ECO:0000256" key="1">
    <source>
        <dbReference type="ARBA" id="ARBA00000900"/>
    </source>
</evidence>
<evidence type="ECO:0000256" key="4">
    <source>
        <dbReference type="ARBA" id="ARBA00022679"/>
    </source>
</evidence>
<evidence type="ECO:0000256" key="3">
    <source>
        <dbReference type="ARBA" id="ARBA00004906"/>
    </source>
</evidence>
<dbReference type="OrthoDB" id="10064100at2759"/>
<dbReference type="PANTHER" id="PTHR22849:SF158">
    <property type="entry name" value="U-BOX DOMAIN-CONTAINING PROTEIN"/>
    <property type="match status" value="1"/>
</dbReference>
<evidence type="ECO:0000256" key="2">
    <source>
        <dbReference type="ARBA" id="ARBA00003861"/>
    </source>
</evidence>
<dbReference type="Pfam" id="PF25598">
    <property type="entry name" value="ARM_PUB"/>
    <property type="match status" value="1"/>
</dbReference>
<dbReference type="EC" id="2.3.2.27" evidence="7"/>
<keyword evidence="10" id="KW-1185">Reference proteome</keyword>
<feature type="domain" description="U-box" evidence="8">
    <location>
        <begin position="9"/>
        <end position="83"/>
    </location>
</feature>
<dbReference type="GO" id="GO:0061630">
    <property type="term" value="F:ubiquitin protein ligase activity"/>
    <property type="evidence" value="ECO:0007669"/>
    <property type="project" value="UniProtKB-UniRule"/>
</dbReference>
<dbReference type="PANTHER" id="PTHR22849">
    <property type="entry name" value="WDSAM1 PROTEIN"/>
    <property type="match status" value="1"/>
</dbReference>
<dbReference type="Proteomes" id="UP000585474">
    <property type="component" value="Unassembled WGS sequence"/>
</dbReference>
<proteinExistence type="predicted"/>
<dbReference type="PROSITE" id="PS51698">
    <property type="entry name" value="U_BOX"/>
    <property type="match status" value="1"/>
</dbReference>
<organism evidence="9 10">
    <name type="scientific">Actinidia rufa</name>
    <dbReference type="NCBI Taxonomy" id="165716"/>
    <lineage>
        <taxon>Eukaryota</taxon>
        <taxon>Viridiplantae</taxon>
        <taxon>Streptophyta</taxon>
        <taxon>Embryophyta</taxon>
        <taxon>Tracheophyta</taxon>
        <taxon>Spermatophyta</taxon>
        <taxon>Magnoliopsida</taxon>
        <taxon>eudicotyledons</taxon>
        <taxon>Gunneridae</taxon>
        <taxon>Pentapetalae</taxon>
        <taxon>asterids</taxon>
        <taxon>Ericales</taxon>
        <taxon>Actinidiaceae</taxon>
        <taxon>Actinidia</taxon>
    </lineage>
</organism>
<evidence type="ECO:0000259" key="8">
    <source>
        <dbReference type="PROSITE" id="PS51698"/>
    </source>
</evidence>
<comment type="catalytic activity">
    <reaction evidence="1 7">
        <text>S-ubiquitinyl-[E2 ubiquitin-conjugating enzyme]-L-cysteine + [acceptor protein]-L-lysine = [E2 ubiquitin-conjugating enzyme]-L-cysteine + N(6)-ubiquitinyl-[acceptor protein]-L-lysine.</text>
        <dbReference type="EC" id="2.3.2.27"/>
    </reaction>
</comment>
<evidence type="ECO:0000256" key="5">
    <source>
        <dbReference type="ARBA" id="ARBA00022737"/>
    </source>
</evidence>
<dbReference type="CDD" id="cd16664">
    <property type="entry name" value="RING-Ubox_PUB"/>
    <property type="match status" value="1"/>
</dbReference>
<dbReference type="Gene3D" id="1.25.10.10">
    <property type="entry name" value="Leucine-rich Repeat Variant"/>
    <property type="match status" value="1"/>
</dbReference>
<keyword evidence="6 7" id="KW-0833">Ubl conjugation pathway</keyword>
<name>A0A7J0EM59_9ERIC</name>
<dbReference type="AlphaFoldDB" id="A0A7J0EM59"/>
<dbReference type="InterPro" id="IPR045210">
    <property type="entry name" value="RING-Ubox_PUB"/>
</dbReference>
<dbReference type="SMART" id="SM00504">
    <property type="entry name" value="Ubox"/>
    <property type="match status" value="1"/>
</dbReference>
<dbReference type="InterPro" id="IPR013083">
    <property type="entry name" value="Znf_RING/FYVE/PHD"/>
</dbReference>